<dbReference type="EMBL" id="JAALLZ010000001">
    <property type="protein sequence ID" value="NGU29397.1"/>
    <property type="molecule type" value="Genomic_DNA"/>
</dbReference>
<gene>
    <name evidence="2" type="ORF">G6Z34_04595</name>
    <name evidence="1" type="ORF">JJB47_14285</name>
</gene>
<name>A0AAP2FDL8_CLOPF</name>
<evidence type="ECO:0000313" key="2">
    <source>
        <dbReference type="EMBL" id="NGU29397.1"/>
    </source>
</evidence>
<evidence type="ECO:0000313" key="3">
    <source>
        <dbReference type="Proteomes" id="UP000481454"/>
    </source>
</evidence>
<evidence type="ECO:0000313" key="1">
    <source>
        <dbReference type="EMBL" id="MBO3359942.1"/>
    </source>
</evidence>
<dbReference type="Proteomes" id="UP000481454">
    <property type="component" value="Unassembled WGS sequence"/>
</dbReference>
<organism evidence="1 4">
    <name type="scientific">Clostridium perfringens</name>
    <dbReference type="NCBI Taxonomy" id="1502"/>
    <lineage>
        <taxon>Bacteria</taxon>
        <taxon>Bacillati</taxon>
        <taxon>Bacillota</taxon>
        <taxon>Clostridia</taxon>
        <taxon>Eubacteriales</taxon>
        <taxon>Clostridiaceae</taxon>
        <taxon>Clostridium</taxon>
    </lineage>
</organism>
<dbReference type="EMBL" id="JAENQP010000011">
    <property type="protein sequence ID" value="MBO3359942.1"/>
    <property type="molecule type" value="Genomic_DNA"/>
</dbReference>
<protein>
    <submittedName>
        <fullName evidence="1">Uncharacterized protein</fullName>
    </submittedName>
</protein>
<dbReference type="RefSeq" id="WP_003458409.1">
    <property type="nucleotide sequence ID" value="NZ_CABPRN010000008.1"/>
</dbReference>
<proteinExistence type="predicted"/>
<reference evidence="2 3" key="1">
    <citation type="submission" date="2020-02" db="EMBL/GenBank/DDBJ databases">
        <title>Genomic Insights into the Phylogeny and Genetic Plasticity of the Human and Animal Enteric Pathogen Clostridium perfringens.</title>
        <authorList>
            <person name="Feng Y."/>
            <person name="Hu Y."/>
        </authorList>
    </citation>
    <scope>NUCLEOTIDE SEQUENCE [LARGE SCALE GENOMIC DNA]</scope>
    <source>
        <strain evidence="2 3">CP-40</strain>
    </source>
</reference>
<comment type="caution">
    <text evidence="1">The sequence shown here is derived from an EMBL/GenBank/DDBJ whole genome shotgun (WGS) entry which is preliminary data.</text>
</comment>
<dbReference type="Proteomes" id="UP000668068">
    <property type="component" value="Unassembled WGS sequence"/>
</dbReference>
<reference evidence="1" key="2">
    <citation type="submission" date="2020-12" db="EMBL/GenBank/DDBJ databases">
        <title>Comparative genomics of Clostridium perfringens reveals patterns of host-associated phylogenetic clades and virulence factors.</title>
        <authorList>
            <person name="Smith A.H."/>
            <person name="Geier R."/>
        </authorList>
    </citation>
    <scope>NUCLEOTIDE SEQUENCE</scope>
    <source>
        <strain evidence="1">CHD30677R</strain>
    </source>
</reference>
<dbReference type="AlphaFoldDB" id="A0AAP2FDL8"/>
<evidence type="ECO:0000313" key="4">
    <source>
        <dbReference type="Proteomes" id="UP000668068"/>
    </source>
</evidence>
<sequence length="48" mass="5466">MATQLAPTPVLYGVEAKQVMNELNMKANKQSVDKGNKLIDFFRKLEKK</sequence>
<accession>A0AAP2FDL8</accession>